<sequence>MINAKLMRNDGILIVEPVDKLEKKDFKQVALLVNPYLEKHAVLNGILIDAESFPGWENFAGLVSHLRFINQYEKKVKRIAAVTDIGILSILPKIVKHFVSAEVRHFSYKERELALSWLQTDGAG</sequence>
<dbReference type="InterPro" id="IPR038396">
    <property type="entry name" value="SpoIIAA-like_sf"/>
</dbReference>
<dbReference type="HOGENOM" id="CLU_137390_3_0_6"/>
<dbReference type="eggNOG" id="ENOG50334AZ">
    <property type="taxonomic scope" value="Bacteria"/>
</dbReference>
<dbReference type="AlphaFoldDB" id="A1SV34"/>
<dbReference type="Gene3D" id="3.40.50.10600">
    <property type="entry name" value="SpoIIaa-like domains"/>
    <property type="match status" value="1"/>
</dbReference>
<evidence type="ECO:0000313" key="1">
    <source>
        <dbReference type="EMBL" id="ABM03349.1"/>
    </source>
</evidence>
<reference evidence="1 2" key="1">
    <citation type="submission" date="2007-01" db="EMBL/GenBank/DDBJ databases">
        <title>Complete sequence of Psychromonas ingrahamii 37.</title>
        <authorList>
            <consortium name="US DOE Joint Genome Institute"/>
            <person name="Copeland A."/>
            <person name="Lucas S."/>
            <person name="Lapidus A."/>
            <person name="Barry K."/>
            <person name="Detter J.C."/>
            <person name="Glavina del Rio T."/>
            <person name="Hammon N."/>
            <person name="Israni S."/>
            <person name="Dalin E."/>
            <person name="Tice H."/>
            <person name="Pitluck S."/>
            <person name="Thompson L.S."/>
            <person name="Brettin T."/>
            <person name="Bruce D."/>
            <person name="Han C."/>
            <person name="Tapia R."/>
            <person name="Schmutz J."/>
            <person name="Larimer F."/>
            <person name="Land M."/>
            <person name="Hauser L."/>
            <person name="Kyrpides N."/>
            <person name="Ivanova N."/>
            <person name="Staley J."/>
            <person name="Richardson P."/>
        </authorList>
    </citation>
    <scope>NUCLEOTIDE SEQUENCE [LARGE SCALE GENOMIC DNA]</scope>
    <source>
        <strain evidence="1 2">37</strain>
    </source>
</reference>
<dbReference type="EMBL" id="CP000510">
    <property type="protein sequence ID" value="ABM03349.1"/>
    <property type="molecule type" value="Genomic_DNA"/>
</dbReference>
<dbReference type="KEGG" id="pin:Ping_1540"/>
<dbReference type="RefSeq" id="WP_011769909.1">
    <property type="nucleotide sequence ID" value="NC_008709.1"/>
</dbReference>
<gene>
    <name evidence="1" type="ordered locus">Ping_1540</name>
</gene>
<organism evidence="1 2">
    <name type="scientific">Psychromonas ingrahamii (strain DSM 17664 / CCUG 51855 / 37)</name>
    <dbReference type="NCBI Taxonomy" id="357804"/>
    <lineage>
        <taxon>Bacteria</taxon>
        <taxon>Pseudomonadati</taxon>
        <taxon>Pseudomonadota</taxon>
        <taxon>Gammaproteobacteria</taxon>
        <taxon>Alteromonadales</taxon>
        <taxon>Psychromonadaceae</taxon>
        <taxon>Psychromonas</taxon>
    </lineage>
</organism>
<dbReference type="Proteomes" id="UP000000639">
    <property type="component" value="Chromosome"/>
</dbReference>
<proteinExistence type="predicted"/>
<evidence type="ECO:0000313" key="2">
    <source>
        <dbReference type="Proteomes" id="UP000000639"/>
    </source>
</evidence>
<name>A1SV34_PSYIN</name>
<protein>
    <recommendedName>
        <fullName evidence="3">STAS/SEC14 domain-containing protein</fullName>
    </recommendedName>
</protein>
<evidence type="ECO:0008006" key="3">
    <source>
        <dbReference type="Google" id="ProtNLM"/>
    </source>
</evidence>
<dbReference type="InterPro" id="IPR021866">
    <property type="entry name" value="SpoIIAA-like"/>
</dbReference>
<accession>A1SV34</accession>
<dbReference type="SUPFAM" id="SSF52091">
    <property type="entry name" value="SpoIIaa-like"/>
    <property type="match status" value="1"/>
</dbReference>
<dbReference type="InterPro" id="IPR036513">
    <property type="entry name" value="STAS_dom_sf"/>
</dbReference>
<dbReference type="Pfam" id="PF11964">
    <property type="entry name" value="SpoIIAA-like"/>
    <property type="match status" value="1"/>
</dbReference>
<dbReference type="OrthoDB" id="9811577at2"/>
<keyword evidence="2" id="KW-1185">Reference proteome</keyword>